<evidence type="ECO:0000256" key="1">
    <source>
        <dbReference type="SAM" id="Phobius"/>
    </source>
</evidence>
<dbReference type="KEGG" id="ruv:EC9_41350"/>
<evidence type="ECO:0000313" key="2">
    <source>
        <dbReference type="EMBL" id="QDS89933.1"/>
    </source>
</evidence>
<keyword evidence="1" id="KW-0472">Membrane</keyword>
<keyword evidence="1" id="KW-1133">Transmembrane helix</keyword>
<dbReference type="AlphaFoldDB" id="A0A517M4X8"/>
<organism evidence="2 3">
    <name type="scientific">Rosistilla ulvae</name>
    <dbReference type="NCBI Taxonomy" id="1930277"/>
    <lineage>
        <taxon>Bacteria</taxon>
        <taxon>Pseudomonadati</taxon>
        <taxon>Planctomycetota</taxon>
        <taxon>Planctomycetia</taxon>
        <taxon>Pirellulales</taxon>
        <taxon>Pirellulaceae</taxon>
        <taxon>Rosistilla</taxon>
    </lineage>
</organism>
<evidence type="ECO:0000313" key="3">
    <source>
        <dbReference type="Proteomes" id="UP000319557"/>
    </source>
</evidence>
<dbReference type="Proteomes" id="UP000319557">
    <property type="component" value="Chromosome"/>
</dbReference>
<proteinExistence type="predicted"/>
<feature type="transmembrane region" description="Helical" evidence="1">
    <location>
        <begin position="34"/>
        <end position="50"/>
    </location>
</feature>
<reference evidence="2 3" key="1">
    <citation type="submission" date="2019-02" db="EMBL/GenBank/DDBJ databases">
        <title>Deep-cultivation of Planctomycetes and their phenomic and genomic characterization uncovers novel biology.</title>
        <authorList>
            <person name="Wiegand S."/>
            <person name="Jogler M."/>
            <person name="Boedeker C."/>
            <person name="Pinto D."/>
            <person name="Vollmers J."/>
            <person name="Rivas-Marin E."/>
            <person name="Kohn T."/>
            <person name="Peeters S.H."/>
            <person name="Heuer A."/>
            <person name="Rast P."/>
            <person name="Oberbeckmann S."/>
            <person name="Bunk B."/>
            <person name="Jeske O."/>
            <person name="Meyerdierks A."/>
            <person name="Storesund J.E."/>
            <person name="Kallscheuer N."/>
            <person name="Luecker S."/>
            <person name="Lage O.M."/>
            <person name="Pohl T."/>
            <person name="Merkel B.J."/>
            <person name="Hornburger P."/>
            <person name="Mueller R.-W."/>
            <person name="Bruemmer F."/>
            <person name="Labrenz M."/>
            <person name="Spormann A.M."/>
            <person name="Op den Camp H."/>
            <person name="Overmann J."/>
            <person name="Amann R."/>
            <person name="Jetten M.S.M."/>
            <person name="Mascher T."/>
            <person name="Medema M.H."/>
            <person name="Devos D.P."/>
            <person name="Kaster A.-K."/>
            <person name="Ovreas L."/>
            <person name="Rohde M."/>
            <person name="Galperin M.Y."/>
            <person name="Jogler C."/>
        </authorList>
    </citation>
    <scope>NUCLEOTIDE SEQUENCE [LARGE SCALE GENOMIC DNA]</scope>
    <source>
        <strain evidence="2 3">EC9</strain>
    </source>
</reference>
<accession>A0A517M4X8</accession>
<name>A0A517M4X8_9BACT</name>
<gene>
    <name evidence="2" type="ORF">EC9_41350</name>
</gene>
<dbReference type="EMBL" id="CP036261">
    <property type="protein sequence ID" value="QDS89933.1"/>
    <property type="molecule type" value="Genomic_DNA"/>
</dbReference>
<sequence>MLKGEYRQPLAVASLGGIAGLGYCLYSHRSIPNALVTAGTIWLVLFWVVLRGRKLAAQRDTNPQDPMP</sequence>
<keyword evidence="1" id="KW-0812">Transmembrane</keyword>
<keyword evidence="3" id="KW-1185">Reference proteome</keyword>
<protein>
    <submittedName>
        <fullName evidence="2">Uncharacterized protein</fullName>
    </submittedName>
</protein>